<name>A0A7M7H4N1_NASVI</name>
<dbReference type="GeneID" id="100116209"/>
<keyword evidence="3" id="KW-1185">Reference proteome</keyword>
<evidence type="ECO:0000259" key="1">
    <source>
        <dbReference type="Pfam" id="PF00535"/>
    </source>
</evidence>
<dbReference type="OrthoDB" id="206708at2759"/>
<evidence type="ECO:0000313" key="2">
    <source>
        <dbReference type="EnsemblMetazoa" id="XP_008207961"/>
    </source>
</evidence>
<proteinExistence type="predicted"/>
<dbReference type="GO" id="GO:0016758">
    <property type="term" value="F:hexosyltransferase activity"/>
    <property type="evidence" value="ECO:0007669"/>
    <property type="project" value="UniProtKB-ARBA"/>
</dbReference>
<reference evidence="2" key="1">
    <citation type="submission" date="2021-01" db="UniProtKB">
        <authorList>
            <consortium name="EnsemblMetazoa"/>
        </authorList>
    </citation>
    <scope>IDENTIFICATION</scope>
</reference>
<feature type="domain" description="Glycosyltransferase 2-like" evidence="1">
    <location>
        <begin position="11"/>
        <end position="182"/>
    </location>
</feature>
<dbReference type="RefSeq" id="XP_008207961.1">
    <property type="nucleotide sequence ID" value="XM_008209739.4"/>
</dbReference>
<evidence type="ECO:0000313" key="3">
    <source>
        <dbReference type="Proteomes" id="UP000002358"/>
    </source>
</evidence>
<dbReference type="InterPro" id="IPR001173">
    <property type="entry name" value="Glyco_trans_2-like"/>
</dbReference>
<sequence>MALNSTKPLVSIIIPIYNGKSWIDTCFEAITMQTVISSMHLEVAVCEDASTDGTLELIERWRKKFDELSISLKIFKNETGKPKGVGYAKNRAVEVSTGDYLCFQDIDDIMLPHRIEIQYRLAKDNQSAIIGGRFKRKPENSTERFVRWANNLYLEQLKIQIYTSHGPTVIMPTWFCHRNVFNNVTGGFSEKGHGTPEDLLFFYSHLDNNGDILRTDEVILNYMYHPAATTFSIKQQTIFEIRVARLEKIILPNWPAFTIWNAGKEGRQLFRSLNQRFQKRVIALCDVDEKKIGRKYTPYDAFKRKAKDPIPIVHFTEAQPPFIICVKLVSFTKSSENNICNNEHFCLQDMTNGVFEDNLKSLYLKEDVDYVLFN</sequence>
<dbReference type="SUPFAM" id="SSF53448">
    <property type="entry name" value="Nucleotide-diphospho-sugar transferases"/>
    <property type="match status" value="1"/>
</dbReference>
<dbReference type="SMR" id="A0A7M7H4N1"/>
<dbReference type="Pfam" id="PF00535">
    <property type="entry name" value="Glycos_transf_2"/>
    <property type="match status" value="1"/>
</dbReference>
<dbReference type="PANTHER" id="PTHR22916">
    <property type="entry name" value="GLYCOSYLTRANSFERASE"/>
    <property type="match status" value="1"/>
</dbReference>
<dbReference type="InterPro" id="IPR029044">
    <property type="entry name" value="Nucleotide-diphossugar_trans"/>
</dbReference>
<dbReference type="AlphaFoldDB" id="A0A7M7H4N1"/>
<dbReference type="InParanoid" id="A0A7M7H4N1"/>
<protein>
    <recommendedName>
        <fullName evidence="1">Glycosyltransferase 2-like domain-containing protein</fullName>
    </recommendedName>
</protein>
<dbReference type="PANTHER" id="PTHR22916:SF3">
    <property type="entry name" value="UDP-GLCNAC:BETAGAL BETA-1,3-N-ACETYLGLUCOSAMINYLTRANSFERASE-LIKE PROTEIN 1"/>
    <property type="match status" value="1"/>
</dbReference>
<dbReference type="Proteomes" id="UP000002358">
    <property type="component" value="Chromosome 2"/>
</dbReference>
<organism evidence="2 3">
    <name type="scientific">Nasonia vitripennis</name>
    <name type="common">Parasitic wasp</name>
    <dbReference type="NCBI Taxonomy" id="7425"/>
    <lineage>
        <taxon>Eukaryota</taxon>
        <taxon>Metazoa</taxon>
        <taxon>Ecdysozoa</taxon>
        <taxon>Arthropoda</taxon>
        <taxon>Hexapoda</taxon>
        <taxon>Insecta</taxon>
        <taxon>Pterygota</taxon>
        <taxon>Neoptera</taxon>
        <taxon>Endopterygota</taxon>
        <taxon>Hymenoptera</taxon>
        <taxon>Apocrita</taxon>
        <taxon>Proctotrupomorpha</taxon>
        <taxon>Chalcidoidea</taxon>
        <taxon>Pteromalidae</taxon>
        <taxon>Pteromalinae</taxon>
        <taxon>Nasonia</taxon>
    </lineage>
</organism>
<dbReference type="Gene3D" id="3.90.550.10">
    <property type="entry name" value="Spore Coat Polysaccharide Biosynthesis Protein SpsA, Chain A"/>
    <property type="match status" value="1"/>
</dbReference>
<accession>A0A7M7H4N1</accession>
<dbReference type="EnsemblMetazoa" id="XM_008209739">
    <property type="protein sequence ID" value="XP_008207961"/>
    <property type="gene ID" value="LOC100116209"/>
</dbReference>